<evidence type="ECO:0000256" key="2">
    <source>
        <dbReference type="SAM" id="Phobius"/>
    </source>
</evidence>
<keyword evidence="5" id="KW-1185">Reference proteome</keyword>
<reference evidence="5" key="1">
    <citation type="journal article" date="2023" name="Mol. Phylogenet. Evol.">
        <title>Genome-scale phylogeny and comparative genomics of the fungal order Sordariales.</title>
        <authorList>
            <person name="Hensen N."/>
            <person name="Bonometti L."/>
            <person name="Westerberg I."/>
            <person name="Brannstrom I.O."/>
            <person name="Guillou S."/>
            <person name="Cros-Aarteil S."/>
            <person name="Calhoun S."/>
            <person name="Haridas S."/>
            <person name="Kuo A."/>
            <person name="Mondo S."/>
            <person name="Pangilinan J."/>
            <person name="Riley R."/>
            <person name="LaButti K."/>
            <person name="Andreopoulos B."/>
            <person name="Lipzen A."/>
            <person name="Chen C."/>
            <person name="Yan M."/>
            <person name="Daum C."/>
            <person name="Ng V."/>
            <person name="Clum A."/>
            <person name="Steindorff A."/>
            <person name="Ohm R.A."/>
            <person name="Martin F."/>
            <person name="Silar P."/>
            <person name="Natvig D.O."/>
            <person name="Lalanne C."/>
            <person name="Gautier V."/>
            <person name="Ament-Velasquez S.L."/>
            <person name="Kruys A."/>
            <person name="Hutchinson M.I."/>
            <person name="Powell A.J."/>
            <person name="Barry K."/>
            <person name="Miller A.N."/>
            <person name="Grigoriev I.V."/>
            <person name="Debuchy R."/>
            <person name="Gladieux P."/>
            <person name="Hiltunen Thoren M."/>
            <person name="Johannesson H."/>
        </authorList>
    </citation>
    <scope>NUCLEOTIDE SEQUENCE [LARGE SCALE GENOMIC DNA]</scope>
    <source>
        <strain evidence="5">CBS 340.73</strain>
    </source>
</reference>
<feature type="signal peptide" evidence="3">
    <location>
        <begin position="1"/>
        <end position="17"/>
    </location>
</feature>
<evidence type="ECO:0000256" key="1">
    <source>
        <dbReference type="SAM" id="MobiDB-lite"/>
    </source>
</evidence>
<accession>A0AAN6NC28</accession>
<gene>
    <name evidence="4" type="ORF">QBC46DRAFT_432870</name>
</gene>
<name>A0AAN6NC28_9PEZI</name>
<proteinExistence type="predicted"/>
<dbReference type="Proteomes" id="UP001303473">
    <property type="component" value="Unassembled WGS sequence"/>
</dbReference>
<sequence length="364" mass="38372">MRCSILLLMTSTYVVNGAWVRWSNGRDLVGRAWSPRETGMTSTPDDNGWTPKPTAAPGQPIPDSKAVLELFRRKEAKQKRTTNTWVDESTCGWFSGSSSDPYTCTSGYTCATNNENVVGCVSGTYSPFFTVCLDYEAYQKGACASIGPQTGCCQSSGFGACGTFLWDEPLRSMYRCFPQQTVISMLDEPHSNSSGGNHTGAIVGGIVGGVAGLALIGGAVAFFLLRNPRRYNAIPNHADNTGYHPSGAGFQGYSLQQQQPLPSPGTTGTGAVTTFPPTSPYPAAPGYDSRQSYYDPGKQPLNSPPPQYTYHAAAAAAAGGGGGLVSPPLPAETTQRHSIMSELDSGNIAAGLQGNPAEMPATPR</sequence>
<evidence type="ECO:0000256" key="3">
    <source>
        <dbReference type="SAM" id="SignalP"/>
    </source>
</evidence>
<feature type="region of interest" description="Disordered" evidence="1">
    <location>
        <begin position="32"/>
        <end position="62"/>
    </location>
</feature>
<keyword evidence="3" id="KW-0732">Signal</keyword>
<comment type="caution">
    <text evidence="4">The sequence shown here is derived from an EMBL/GenBank/DDBJ whole genome shotgun (WGS) entry which is preliminary data.</text>
</comment>
<feature type="chain" id="PRO_5042994141" evidence="3">
    <location>
        <begin position="18"/>
        <end position="364"/>
    </location>
</feature>
<dbReference type="EMBL" id="MU853788">
    <property type="protein sequence ID" value="KAK3941022.1"/>
    <property type="molecule type" value="Genomic_DNA"/>
</dbReference>
<evidence type="ECO:0000313" key="5">
    <source>
        <dbReference type="Proteomes" id="UP001303473"/>
    </source>
</evidence>
<keyword evidence="2" id="KW-0812">Transmembrane</keyword>
<evidence type="ECO:0000313" key="4">
    <source>
        <dbReference type="EMBL" id="KAK3941022.1"/>
    </source>
</evidence>
<keyword evidence="2" id="KW-1133">Transmembrane helix</keyword>
<keyword evidence="2" id="KW-0472">Membrane</keyword>
<feature type="transmembrane region" description="Helical" evidence="2">
    <location>
        <begin position="201"/>
        <end position="225"/>
    </location>
</feature>
<protein>
    <submittedName>
        <fullName evidence="4">Uncharacterized protein</fullName>
    </submittedName>
</protein>
<feature type="region of interest" description="Disordered" evidence="1">
    <location>
        <begin position="236"/>
        <end position="337"/>
    </location>
</feature>
<organism evidence="4 5">
    <name type="scientific">Diplogelasinospora grovesii</name>
    <dbReference type="NCBI Taxonomy" id="303347"/>
    <lineage>
        <taxon>Eukaryota</taxon>
        <taxon>Fungi</taxon>
        <taxon>Dikarya</taxon>
        <taxon>Ascomycota</taxon>
        <taxon>Pezizomycotina</taxon>
        <taxon>Sordariomycetes</taxon>
        <taxon>Sordariomycetidae</taxon>
        <taxon>Sordariales</taxon>
        <taxon>Diplogelasinosporaceae</taxon>
        <taxon>Diplogelasinospora</taxon>
    </lineage>
</organism>
<dbReference type="AlphaFoldDB" id="A0AAN6NC28"/>
<feature type="compositionally biased region" description="Low complexity" evidence="1">
    <location>
        <begin position="254"/>
        <end position="270"/>
    </location>
</feature>